<feature type="transmembrane region" description="Helical" evidence="6">
    <location>
        <begin position="158"/>
        <end position="174"/>
    </location>
</feature>
<comment type="caution">
    <text evidence="7">The sequence shown here is derived from an EMBL/GenBank/DDBJ whole genome shotgun (WGS) entry which is preliminary data.</text>
</comment>
<feature type="transmembrane region" description="Helical" evidence="6">
    <location>
        <begin position="61"/>
        <end position="82"/>
    </location>
</feature>
<dbReference type="EMBL" id="BSPC01000058">
    <property type="protein sequence ID" value="GLS22246.1"/>
    <property type="molecule type" value="Genomic_DNA"/>
</dbReference>
<dbReference type="PANTHER" id="PTHR43370:SF2">
    <property type="entry name" value="ABC TRANSPORTER PERMEASE PROTEIN"/>
    <property type="match status" value="1"/>
</dbReference>
<keyword evidence="5 6" id="KW-0472">Membrane</keyword>
<evidence type="ECO:0000256" key="5">
    <source>
        <dbReference type="ARBA" id="ARBA00023136"/>
    </source>
</evidence>
<feature type="transmembrane region" description="Helical" evidence="6">
    <location>
        <begin position="205"/>
        <end position="222"/>
    </location>
</feature>
<gene>
    <name evidence="7" type="ORF">GCM10007874_52630</name>
</gene>
<dbReference type="Pfam" id="PF02653">
    <property type="entry name" value="BPD_transp_2"/>
    <property type="match status" value="1"/>
</dbReference>
<evidence type="ECO:0000256" key="3">
    <source>
        <dbReference type="ARBA" id="ARBA00022692"/>
    </source>
</evidence>
<evidence type="ECO:0000256" key="4">
    <source>
        <dbReference type="ARBA" id="ARBA00022989"/>
    </source>
</evidence>
<dbReference type="CDD" id="cd06580">
    <property type="entry name" value="TM_PBP1_transp_TpRbsC_like"/>
    <property type="match status" value="1"/>
</dbReference>
<evidence type="ECO:0000256" key="1">
    <source>
        <dbReference type="ARBA" id="ARBA00004651"/>
    </source>
</evidence>
<accession>A0ABQ6CPI6</accession>
<evidence type="ECO:0000256" key="2">
    <source>
        <dbReference type="ARBA" id="ARBA00022475"/>
    </source>
</evidence>
<keyword evidence="2" id="KW-1003">Cell membrane</keyword>
<keyword evidence="3 6" id="KW-0812">Transmembrane</keyword>
<protein>
    <submittedName>
        <fullName evidence="7">ABC transporter permease</fullName>
    </submittedName>
</protein>
<keyword evidence="8" id="KW-1185">Reference proteome</keyword>
<dbReference type="PANTHER" id="PTHR43370">
    <property type="entry name" value="SUGAR ABC TRANSPORTER INTEGRAL MEMBRANE PROTEIN-RELATED"/>
    <property type="match status" value="1"/>
</dbReference>
<name>A0ABQ6CPI6_9HYPH</name>
<feature type="transmembrane region" description="Helical" evidence="6">
    <location>
        <begin position="94"/>
        <end position="114"/>
    </location>
</feature>
<evidence type="ECO:0000313" key="8">
    <source>
        <dbReference type="Proteomes" id="UP001156882"/>
    </source>
</evidence>
<evidence type="ECO:0000256" key="6">
    <source>
        <dbReference type="SAM" id="Phobius"/>
    </source>
</evidence>
<sequence>MDQLGLISILDATVRTSTPLLLASLAALFSERAGIVDIGIEGKMLAGAFASAVVAAQSGSALLGLIAGMIVAILMAMLHGFASITHRGNQVVSGLAINILASGLTSTLGNAWYLRGGQTPQLIGDARFQAITWPFADQIRELPILGSLYAGLLSGHPGLVYVAFLAVPLTAWIVRETRFGLRLRAVGEHPAAVDTAGISVTRMRYLALVITGVLCGMAGAYLSTAQNAGFGRDMTAGRGYLALAALIFANWRPWPVLVACLLFGFLEALQARLQGTFAFGFEVPVELVQALPYILTVVLLAGLMGRAEPPHACGTPYVKER</sequence>
<keyword evidence="4 6" id="KW-1133">Transmembrane helix</keyword>
<dbReference type="Proteomes" id="UP001156882">
    <property type="component" value="Unassembled WGS sequence"/>
</dbReference>
<proteinExistence type="predicted"/>
<dbReference type="RefSeq" id="WP_284315213.1">
    <property type="nucleotide sequence ID" value="NZ_BSPC01000058.1"/>
</dbReference>
<organism evidence="7 8">
    <name type="scientific">Labrys miyagiensis</name>
    <dbReference type="NCBI Taxonomy" id="346912"/>
    <lineage>
        <taxon>Bacteria</taxon>
        <taxon>Pseudomonadati</taxon>
        <taxon>Pseudomonadota</taxon>
        <taxon>Alphaproteobacteria</taxon>
        <taxon>Hyphomicrobiales</taxon>
        <taxon>Xanthobacteraceae</taxon>
        <taxon>Labrys</taxon>
    </lineage>
</organism>
<reference evidence="8" key="1">
    <citation type="journal article" date="2019" name="Int. J. Syst. Evol. Microbiol.">
        <title>The Global Catalogue of Microorganisms (GCM) 10K type strain sequencing project: providing services to taxonomists for standard genome sequencing and annotation.</title>
        <authorList>
            <consortium name="The Broad Institute Genomics Platform"/>
            <consortium name="The Broad Institute Genome Sequencing Center for Infectious Disease"/>
            <person name="Wu L."/>
            <person name="Ma J."/>
        </authorList>
    </citation>
    <scope>NUCLEOTIDE SEQUENCE [LARGE SCALE GENOMIC DNA]</scope>
    <source>
        <strain evidence="8">NBRC 101365</strain>
    </source>
</reference>
<comment type="subcellular location">
    <subcellularLocation>
        <location evidence="1">Cell membrane</location>
        <topology evidence="1">Multi-pass membrane protein</topology>
    </subcellularLocation>
</comment>
<feature type="transmembrane region" description="Helical" evidence="6">
    <location>
        <begin position="242"/>
        <end position="266"/>
    </location>
</feature>
<evidence type="ECO:0000313" key="7">
    <source>
        <dbReference type="EMBL" id="GLS22246.1"/>
    </source>
</evidence>
<dbReference type="InterPro" id="IPR001851">
    <property type="entry name" value="ABC_transp_permease"/>
</dbReference>